<dbReference type="Gene3D" id="3.40.50.920">
    <property type="match status" value="1"/>
</dbReference>
<comment type="similarity">
    <text evidence="4">Belongs to the transketolase family.</text>
</comment>
<sequence length="643" mass="69418">MIKERFAAERLSDEQLRELAELSRVCKGDILKMTTLAACGHPGGSISSLDLYLVLFKYAAVDPGDPDNPNRDHILISHGHTSPGAYATLGRLGFFSIEAAVSGFRKIDTPFEGHVVRELPGLDWSSGNLGQGLSAGCGFALASRILKRGFHVFVAMSDGEHAKGQIAESRRFAAKYGLDNLTVVIDYNHIQISGKIEDVMPQNIKGNYLADGWRVLEVDGHDHQAIYQACREAASDGKPTVILAETVMSRGISFMEGLPKYHGAALKPDDCRKALAELGLEDDLDRLGQLRKNWSFQVPVRRFEYPVSLNLGEPVLYPAGSGADNRGAFGKALLSIASASCGSDDKTPLVVVDCDLATSVRTEDFAKLAPCSFYEAGVQEHTAATLSGALSASGVVVFFADFGAFGVDETYNQERLNDLNHTNLKLVSTHCGLDVGEDGKTHQCIDYLGLFNNLFGFKVIVPADPNQTDRAVRYMAGAWGNFLMTMGRSKVPVVTREDGTPYYDAAYRFEYGQGDWIRRGRQATVVCMGAPMTAYAVAASDQLRAEGVEVGVLNLASPLQPDIAALREAAATGCLLTLEDHHIRTGLGAVVANFLAENRLAVKFQKLGIKGYGQSGTPEALYAKEGIDTEGIKAAVKKLLAVR</sequence>
<evidence type="ECO:0000256" key="1">
    <source>
        <dbReference type="ARBA" id="ARBA00001936"/>
    </source>
</evidence>
<dbReference type="AlphaFoldDB" id="A0A1V5MLE2"/>
<dbReference type="Pfam" id="PF02780">
    <property type="entry name" value="Transketolase_C"/>
    <property type="match status" value="1"/>
</dbReference>
<dbReference type="EMBL" id="MWAK01000003">
    <property type="protein sequence ID" value="OPZ93892.1"/>
    <property type="molecule type" value="Genomic_DNA"/>
</dbReference>
<dbReference type="SMART" id="SM00861">
    <property type="entry name" value="Transket_pyr"/>
    <property type="match status" value="1"/>
</dbReference>
<dbReference type="EC" id="2.2.1.1" evidence="6"/>
<evidence type="ECO:0000256" key="2">
    <source>
        <dbReference type="ARBA" id="ARBA00001946"/>
    </source>
</evidence>
<dbReference type="InterPro" id="IPR029061">
    <property type="entry name" value="THDP-binding"/>
</dbReference>
<dbReference type="PANTHER" id="PTHR43825">
    <property type="entry name" value="PYRUVATE DEHYDROGENASE E1 COMPONENT"/>
    <property type="match status" value="1"/>
</dbReference>
<comment type="caution">
    <text evidence="6">The sequence shown here is derived from an EMBL/GenBank/DDBJ whole genome shotgun (WGS) entry which is preliminary data.</text>
</comment>
<dbReference type="InterPro" id="IPR005475">
    <property type="entry name" value="Transketolase-like_Pyr-bd"/>
</dbReference>
<dbReference type="GO" id="GO:0004802">
    <property type="term" value="F:transketolase activity"/>
    <property type="evidence" value="ECO:0007669"/>
    <property type="project" value="UniProtKB-EC"/>
</dbReference>
<feature type="domain" description="Transketolase-like pyrimidine-binding" evidence="5">
    <location>
        <begin position="323"/>
        <end position="493"/>
    </location>
</feature>
<evidence type="ECO:0000259" key="5">
    <source>
        <dbReference type="SMART" id="SM00861"/>
    </source>
</evidence>
<evidence type="ECO:0000313" key="6">
    <source>
        <dbReference type="EMBL" id="OPZ93892.1"/>
    </source>
</evidence>
<evidence type="ECO:0000256" key="4">
    <source>
        <dbReference type="ARBA" id="ARBA00007131"/>
    </source>
</evidence>
<dbReference type="GO" id="GO:0005737">
    <property type="term" value="C:cytoplasm"/>
    <property type="evidence" value="ECO:0007669"/>
    <property type="project" value="UniProtKB-ARBA"/>
</dbReference>
<dbReference type="NCBIfam" id="NF004556">
    <property type="entry name" value="PRK05899.2-2"/>
    <property type="match status" value="1"/>
</dbReference>
<accession>A0A1V5MLE2</accession>
<comment type="cofactor">
    <cofactor evidence="3">
        <name>thiamine diphosphate</name>
        <dbReference type="ChEBI" id="CHEBI:58937"/>
    </cofactor>
</comment>
<dbReference type="Pfam" id="PF02779">
    <property type="entry name" value="Transket_pyr"/>
    <property type="match status" value="1"/>
</dbReference>
<dbReference type="InterPro" id="IPR009014">
    <property type="entry name" value="Transketo_C/PFOR_II"/>
</dbReference>
<dbReference type="Pfam" id="PF00456">
    <property type="entry name" value="Transketolase_N"/>
    <property type="match status" value="1"/>
</dbReference>
<dbReference type="CDD" id="cd07033">
    <property type="entry name" value="TPP_PYR_DXS_TK_like"/>
    <property type="match status" value="1"/>
</dbReference>
<dbReference type="Proteomes" id="UP000485484">
    <property type="component" value="Unassembled WGS sequence"/>
</dbReference>
<evidence type="ECO:0000256" key="3">
    <source>
        <dbReference type="ARBA" id="ARBA00001964"/>
    </source>
</evidence>
<organism evidence="6 7">
    <name type="scientific">candidate division TA06 bacterium ADurb.Bin417</name>
    <dbReference type="NCBI Taxonomy" id="1852828"/>
    <lineage>
        <taxon>Bacteria</taxon>
        <taxon>Bacteria division TA06</taxon>
    </lineage>
</organism>
<comment type="cofactor">
    <cofactor evidence="1">
        <name>Mn(2+)</name>
        <dbReference type="ChEBI" id="CHEBI:29035"/>
    </cofactor>
</comment>
<dbReference type="InterPro" id="IPR051157">
    <property type="entry name" value="PDH/Transketolase"/>
</dbReference>
<keyword evidence="6" id="KW-0808">Transferase</keyword>
<proteinExistence type="inferred from homology"/>
<protein>
    <submittedName>
        <fullName evidence="6">Transketolase</fullName>
        <ecNumber evidence="6">2.2.1.1</ecNumber>
    </submittedName>
</protein>
<dbReference type="InterPro" id="IPR033248">
    <property type="entry name" value="Transketolase_C"/>
</dbReference>
<dbReference type="Gene3D" id="3.40.50.970">
    <property type="match status" value="2"/>
</dbReference>
<dbReference type="SUPFAM" id="SSF52922">
    <property type="entry name" value="TK C-terminal domain-like"/>
    <property type="match status" value="1"/>
</dbReference>
<dbReference type="SUPFAM" id="SSF52518">
    <property type="entry name" value="Thiamin diphosphate-binding fold (THDP-binding)"/>
    <property type="match status" value="2"/>
</dbReference>
<evidence type="ECO:0000313" key="7">
    <source>
        <dbReference type="Proteomes" id="UP000485484"/>
    </source>
</evidence>
<comment type="cofactor">
    <cofactor evidence="2">
        <name>Mg(2+)</name>
        <dbReference type="ChEBI" id="CHEBI:18420"/>
    </cofactor>
</comment>
<name>A0A1V5MLE2_UNCT6</name>
<dbReference type="CDD" id="cd02012">
    <property type="entry name" value="TPP_TK"/>
    <property type="match status" value="1"/>
</dbReference>
<gene>
    <name evidence="6" type="primary">tkt</name>
    <name evidence="6" type="ORF">BWY73_00036</name>
</gene>
<dbReference type="PANTHER" id="PTHR43825:SF1">
    <property type="entry name" value="TRANSKETOLASE-LIKE PYRIMIDINE-BINDING DOMAIN-CONTAINING PROTEIN"/>
    <property type="match status" value="1"/>
</dbReference>
<reference evidence="6 7" key="1">
    <citation type="submission" date="2017-02" db="EMBL/GenBank/DDBJ databases">
        <title>Delving into the versatile metabolic prowess of the omnipresent phylum Bacteroidetes.</title>
        <authorList>
            <person name="Nobu M.K."/>
            <person name="Mei R."/>
            <person name="Narihiro T."/>
            <person name="Kuroda K."/>
            <person name="Liu W.-T."/>
        </authorList>
    </citation>
    <scope>NUCLEOTIDE SEQUENCE [LARGE SCALE GENOMIC DNA]</scope>
    <source>
        <strain evidence="6">ADurb.Bin417</strain>
    </source>
</reference>
<dbReference type="InterPro" id="IPR005474">
    <property type="entry name" value="Transketolase_N"/>
</dbReference>